<feature type="signal peptide" evidence="1">
    <location>
        <begin position="1"/>
        <end position="23"/>
    </location>
</feature>
<accession>A0A1E3SDV5</accession>
<dbReference type="InterPro" id="IPR056271">
    <property type="entry name" value="CDGP_dom"/>
</dbReference>
<feature type="chain" id="PRO_5043144268" description="CDGP domain-containing protein" evidence="1">
    <location>
        <begin position="24"/>
        <end position="107"/>
    </location>
</feature>
<evidence type="ECO:0000259" key="2">
    <source>
        <dbReference type="Pfam" id="PF24238"/>
    </source>
</evidence>
<gene>
    <name evidence="3" type="ORF">BST27_29675</name>
</gene>
<protein>
    <recommendedName>
        <fullName evidence="2">CDGP domain-containing protein</fullName>
    </recommendedName>
</protein>
<sequence length="107" mass="11179">MNGWPRRALAPSLALITCCFASAFSLAVQPAAADPGLPGTNCETNMLGALYCDGPVQADGTWVRCVDVAPSYGYGGVYSPPYHKCYAYDPANPGPTPIGQPAYHIGL</sequence>
<dbReference type="AlphaFoldDB" id="A0A1E3SDV5"/>
<comment type="caution">
    <text evidence="3">The sequence shown here is derived from an EMBL/GenBank/DDBJ whole genome shotgun (WGS) entry which is preliminary data.</text>
</comment>
<reference evidence="3 4" key="1">
    <citation type="submission" date="2017-02" db="EMBL/GenBank/DDBJ databases">
        <title>The new phylogeny of genus Mycobacterium.</title>
        <authorList>
            <person name="Tortoli E."/>
            <person name="Trovato A."/>
            <person name="Cirillo D.M."/>
        </authorList>
    </citation>
    <scope>NUCLEOTIDE SEQUENCE [LARGE SCALE GENOMIC DNA]</scope>
    <source>
        <strain evidence="3 4">DSM 44049</strain>
    </source>
</reference>
<keyword evidence="1" id="KW-0732">Signal</keyword>
<evidence type="ECO:0000256" key="1">
    <source>
        <dbReference type="SAM" id="SignalP"/>
    </source>
</evidence>
<dbReference type="Proteomes" id="UP000192739">
    <property type="component" value="Unassembled WGS sequence"/>
</dbReference>
<feature type="domain" description="CDGP" evidence="2">
    <location>
        <begin position="41"/>
        <end position="106"/>
    </location>
</feature>
<dbReference type="EMBL" id="MVHT01000168">
    <property type="protein sequence ID" value="ORA90509.1"/>
    <property type="molecule type" value="Genomic_DNA"/>
</dbReference>
<evidence type="ECO:0000313" key="3">
    <source>
        <dbReference type="EMBL" id="ORA90509.1"/>
    </source>
</evidence>
<proteinExistence type="predicted"/>
<dbReference type="STRING" id="28445.BHQ20_13375"/>
<evidence type="ECO:0000313" key="4">
    <source>
        <dbReference type="Proteomes" id="UP000192739"/>
    </source>
</evidence>
<dbReference type="Pfam" id="PF24238">
    <property type="entry name" value="CDGP"/>
    <property type="match status" value="1"/>
</dbReference>
<keyword evidence="4" id="KW-1185">Reference proteome</keyword>
<organism evidence="3 4">
    <name type="scientific">Mycobacterium intermedium</name>
    <dbReference type="NCBI Taxonomy" id="28445"/>
    <lineage>
        <taxon>Bacteria</taxon>
        <taxon>Bacillati</taxon>
        <taxon>Actinomycetota</taxon>
        <taxon>Actinomycetes</taxon>
        <taxon>Mycobacteriales</taxon>
        <taxon>Mycobacteriaceae</taxon>
        <taxon>Mycobacterium</taxon>
        <taxon>Mycobacterium simiae complex</taxon>
    </lineage>
</organism>
<name>A0A1E3SDV5_MYCIE</name>